<dbReference type="AlphaFoldDB" id="A0A9P0FI13"/>
<evidence type="ECO:0000313" key="6">
    <source>
        <dbReference type="EMBL" id="CAH0555127.1"/>
    </source>
</evidence>
<gene>
    <name evidence="6" type="ORF">MELIAE_LOCUS6563</name>
</gene>
<dbReference type="PROSITE" id="PS50016">
    <property type="entry name" value="ZF_PHD_2"/>
    <property type="match status" value="1"/>
</dbReference>
<evidence type="ECO:0000256" key="3">
    <source>
        <dbReference type="ARBA" id="ARBA00022833"/>
    </source>
</evidence>
<protein>
    <recommendedName>
        <fullName evidence="5">PHD-type domain-containing protein</fullName>
    </recommendedName>
</protein>
<keyword evidence="7" id="KW-1185">Reference proteome</keyword>
<dbReference type="InterPro" id="IPR019787">
    <property type="entry name" value="Znf_PHD-finger"/>
</dbReference>
<name>A0A9P0FI13_BRAAE</name>
<dbReference type="Gene3D" id="3.30.40.10">
    <property type="entry name" value="Zinc/RING finger domain, C3HC4 (zinc finger)"/>
    <property type="match status" value="1"/>
</dbReference>
<dbReference type="GO" id="GO:0008270">
    <property type="term" value="F:zinc ion binding"/>
    <property type="evidence" value="ECO:0007669"/>
    <property type="project" value="UniProtKB-KW"/>
</dbReference>
<dbReference type="InterPro" id="IPR011011">
    <property type="entry name" value="Znf_FYVE_PHD"/>
</dbReference>
<feature type="domain" description="PHD-type" evidence="5">
    <location>
        <begin position="16"/>
        <end position="72"/>
    </location>
</feature>
<evidence type="ECO:0000259" key="5">
    <source>
        <dbReference type="PROSITE" id="PS50016"/>
    </source>
</evidence>
<dbReference type="InterPro" id="IPR013083">
    <property type="entry name" value="Znf_RING/FYVE/PHD"/>
</dbReference>
<accession>A0A9P0FI13</accession>
<keyword evidence="1" id="KW-0479">Metal-binding</keyword>
<organism evidence="6 7">
    <name type="scientific">Brassicogethes aeneus</name>
    <name type="common">Rape pollen beetle</name>
    <name type="synonym">Meligethes aeneus</name>
    <dbReference type="NCBI Taxonomy" id="1431903"/>
    <lineage>
        <taxon>Eukaryota</taxon>
        <taxon>Metazoa</taxon>
        <taxon>Ecdysozoa</taxon>
        <taxon>Arthropoda</taxon>
        <taxon>Hexapoda</taxon>
        <taxon>Insecta</taxon>
        <taxon>Pterygota</taxon>
        <taxon>Neoptera</taxon>
        <taxon>Endopterygota</taxon>
        <taxon>Coleoptera</taxon>
        <taxon>Polyphaga</taxon>
        <taxon>Cucujiformia</taxon>
        <taxon>Nitidulidae</taxon>
        <taxon>Meligethinae</taxon>
        <taxon>Brassicogethes</taxon>
    </lineage>
</organism>
<dbReference type="Pfam" id="PF13771">
    <property type="entry name" value="zf-HC5HC2H"/>
    <property type="match status" value="1"/>
</dbReference>
<dbReference type="EMBL" id="OV121135">
    <property type="protein sequence ID" value="CAH0555127.1"/>
    <property type="molecule type" value="Genomic_DNA"/>
</dbReference>
<evidence type="ECO:0000256" key="4">
    <source>
        <dbReference type="PROSITE-ProRule" id="PRU00146"/>
    </source>
</evidence>
<keyword evidence="2 4" id="KW-0863">Zinc-finger</keyword>
<keyword evidence="3" id="KW-0862">Zinc</keyword>
<dbReference type="SUPFAM" id="SSF57903">
    <property type="entry name" value="FYVE/PHD zinc finger"/>
    <property type="match status" value="1"/>
</dbReference>
<dbReference type="InterPro" id="IPR001965">
    <property type="entry name" value="Znf_PHD"/>
</dbReference>
<reference evidence="6" key="1">
    <citation type="submission" date="2021-12" db="EMBL/GenBank/DDBJ databases">
        <authorList>
            <person name="King R."/>
        </authorList>
    </citation>
    <scope>NUCLEOTIDE SEQUENCE</scope>
</reference>
<dbReference type="SMART" id="SM00249">
    <property type="entry name" value="PHD"/>
    <property type="match status" value="1"/>
</dbReference>
<dbReference type="Proteomes" id="UP001154078">
    <property type="component" value="Chromosome 4"/>
</dbReference>
<evidence type="ECO:0000313" key="7">
    <source>
        <dbReference type="Proteomes" id="UP001154078"/>
    </source>
</evidence>
<dbReference type="OrthoDB" id="6762284at2759"/>
<dbReference type="CDD" id="cd15489">
    <property type="entry name" value="PHD_SF"/>
    <property type="match status" value="1"/>
</dbReference>
<sequence>MPLVKLKKKKKKMPSRLSCNLCNKNITKSGYKIQCSICKSWFHQKCAQLSEFEIRVLQSRKKEWICLSHEKSEVSVNEHPINVNIDEEVTSLETLKLLILELKTEVVQMNNGMKFINEMFEEEKHKNRVFAEIAEELKNENRILKSELHYVKSYINDIEREKISKNIVVNGVCEQKEDNIEEAKLKVTKVLQYIDAGVTEGDIEKIKIVPTNNRPLVIATLFDKQKRLNLLKNKNKKGEITGKSVKSAII</sequence>
<evidence type="ECO:0000256" key="1">
    <source>
        <dbReference type="ARBA" id="ARBA00022723"/>
    </source>
</evidence>
<evidence type="ECO:0000256" key="2">
    <source>
        <dbReference type="ARBA" id="ARBA00022771"/>
    </source>
</evidence>
<proteinExistence type="predicted"/>